<keyword evidence="1" id="KW-0472">Membrane</keyword>
<comment type="caution">
    <text evidence="3">The sequence shown here is derived from an EMBL/GenBank/DDBJ whole genome shotgun (WGS) entry which is preliminary data.</text>
</comment>
<dbReference type="GO" id="GO:0006629">
    <property type="term" value="P:lipid metabolic process"/>
    <property type="evidence" value="ECO:0007669"/>
    <property type="project" value="InterPro"/>
</dbReference>
<feature type="domain" description="Fatty acid desaturase" evidence="2">
    <location>
        <begin position="79"/>
        <end position="373"/>
    </location>
</feature>
<protein>
    <submittedName>
        <fullName evidence="3">Oleoyl phosphatidylcholine desaturase</fullName>
    </submittedName>
</protein>
<evidence type="ECO:0000256" key="1">
    <source>
        <dbReference type="SAM" id="Phobius"/>
    </source>
</evidence>
<dbReference type="EMBL" id="MU150311">
    <property type="protein sequence ID" value="KAF9459772.1"/>
    <property type="molecule type" value="Genomic_DNA"/>
</dbReference>
<feature type="transmembrane region" description="Helical" evidence="1">
    <location>
        <begin position="42"/>
        <end position="60"/>
    </location>
</feature>
<dbReference type="AlphaFoldDB" id="A0A9P6CBQ6"/>
<dbReference type="InterPro" id="IPR005804">
    <property type="entry name" value="FA_desaturase_dom"/>
</dbReference>
<dbReference type="Proteomes" id="UP000807353">
    <property type="component" value="Unassembled WGS sequence"/>
</dbReference>
<dbReference type="CDD" id="cd03507">
    <property type="entry name" value="Delta12-FADS-like"/>
    <property type="match status" value="1"/>
</dbReference>
<feature type="transmembrane region" description="Helical" evidence="1">
    <location>
        <begin position="251"/>
        <end position="275"/>
    </location>
</feature>
<organism evidence="3 4">
    <name type="scientific">Collybia nuda</name>
    <dbReference type="NCBI Taxonomy" id="64659"/>
    <lineage>
        <taxon>Eukaryota</taxon>
        <taxon>Fungi</taxon>
        <taxon>Dikarya</taxon>
        <taxon>Basidiomycota</taxon>
        <taxon>Agaricomycotina</taxon>
        <taxon>Agaricomycetes</taxon>
        <taxon>Agaricomycetidae</taxon>
        <taxon>Agaricales</taxon>
        <taxon>Tricholomatineae</taxon>
        <taxon>Clitocybaceae</taxon>
        <taxon>Collybia</taxon>
    </lineage>
</organism>
<reference evidence="3" key="1">
    <citation type="submission" date="2020-11" db="EMBL/GenBank/DDBJ databases">
        <authorList>
            <consortium name="DOE Joint Genome Institute"/>
            <person name="Ahrendt S."/>
            <person name="Riley R."/>
            <person name="Andreopoulos W."/>
            <person name="Labutti K."/>
            <person name="Pangilinan J."/>
            <person name="Ruiz-Duenas F.J."/>
            <person name="Barrasa J.M."/>
            <person name="Sanchez-Garcia M."/>
            <person name="Camarero S."/>
            <person name="Miyauchi S."/>
            <person name="Serrano A."/>
            <person name="Linde D."/>
            <person name="Babiker R."/>
            <person name="Drula E."/>
            <person name="Ayuso-Fernandez I."/>
            <person name="Pacheco R."/>
            <person name="Padilla G."/>
            <person name="Ferreira P."/>
            <person name="Barriuso J."/>
            <person name="Kellner H."/>
            <person name="Castanera R."/>
            <person name="Alfaro M."/>
            <person name="Ramirez L."/>
            <person name="Pisabarro A.G."/>
            <person name="Kuo A."/>
            <person name="Tritt A."/>
            <person name="Lipzen A."/>
            <person name="He G."/>
            <person name="Yan M."/>
            <person name="Ng V."/>
            <person name="Cullen D."/>
            <person name="Martin F."/>
            <person name="Rosso M.-N."/>
            <person name="Henrissat B."/>
            <person name="Hibbett D."/>
            <person name="Martinez A.T."/>
            <person name="Grigoriev I.V."/>
        </authorList>
    </citation>
    <scope>NUCLEOTIDE SEQUENCE</scope>
    <source>
        <strain evidence="3">CBS 247.69</strain>
    </source>
</reference>
<proteinExistence type="predicted"/>
<feature type="transmembrane region" description="Helical" evidence="1">
    <location>
        <begin position="80"/>
        <end position="99"/>
    </location>
</feature>
<dbReference type="InterPro" id="IPR012171">
    <property type="entry name" value="Fatty_acid_desaturase"/>
</dbReference>
<dbReference type="Pfam" id="PF00487">
    <property type="entry name" value="FA_desaturase"/>
    <property type="match status" value="1"/>
</dbReference>
<dbReference type="PANTHER" id="PTHR32100">
    <property type="entry name" value="OMEGA-6 FATTY ACID DESATURASE, CHLOROPLASTIC"/>
    <property type="match status" value="1"/>
</dbReference>
<feature type="transmembrane region" description="Helical" evidence="1">
    <location>
        <begin position="194"/>
        <end position="214"/>
    </location>
</feature>
<keyword evidence="1" id="KW-0812">Transmembrane</keyword>
<dbReference type="OrthoDB" id="1461976at2759"/>
<evidence type="ECO:0000313" key="3">
    <source>
        <dbReference type="EMBL" id="KAF9459772.1"/>
    </source>
</evidence>
<evidence type="ECO:0000313" key="4">
    <source>
        <dbReference type="Proteomes" id="UP000807353"/>
    </source>
</evidence>
<name>A0A9P6CBQ6_9AGAR</name>
<accession>A0A9P6CBQ6</accession>
<keyword evidence="4" id="KW-1185">Reference proteome</keyword>
<keyword evidence="1" id="KW-1133">Transmembrane helix</keyword>
<evidence type="ECO:0000259" key="2">
    <source>
        <dbReference type="Pfam" id="PF00487"/>
    </source>
</evidence>
<sequence length="432" mass="48055">MSPKPSSHEQTPVVIPNLSMKDLLDAIPAHCFQRSALKSSAYAVWDLFVIGCIYKITLFAESLIPTLPYPSLHNVAWVSLWAFYSFWVGLFGMGVWVIAHECGHQAFSESKQLNNAVGWVLHSALGVPYHSWRISHAKHHAATCHMSQDQVFVPWTRSEVGAPPLDPSGEDLAGAEVSDRIKQELWEALGDSPLGATIECIIYLLGGLPLYLLFNTAGQPRYPKGTNHFAPTSIIFSPHHGGQIVWSDFGIFLWFAAIVASCSYWNFAVVFRVYLVPYLWVNHWLVLITFLQHTDPLVPHYRSDVFNFQRGALSTLDRSLLGGLGSVMGWIAAHATNGISETHVLHHVTSKIPHYNAWEAADALRVKLDAAGIKRQGAPGGWMEVYRVIRECKFVEDEGSIVFYKNAYGVAAARAIFQDKAEDDDSGVELNK</sequence>
<dbReference type="GO" id="GO:0016491">
    <property type="term" value="F:oxidoreductase activity"/>
    <property type="evidence" value="ECO:0007669"/>
    <property type="project" value="InterPro"/>
</dbReference>
<gene>
    <name evidence="3" type="ORF">BDZ94DRAFT_1171064</name>
</gene>